<sequence>TILRLLHPPFILPSPSAVHSAVEEQFSVKNLNLSAVIRHSRGSKVSNFISSALTVTLLS</sequence>
<feature type="non-terminal residue" evidence="1">
    <location>
        <position position="1"/>
    </location>
</feature>
<dbReference type="AlphaFoldDB" id="A0A392SKL5"/>
<dbReference type="Proteomes" id="UP000265520">
    <property type="component" value="Unassembled WGS sequence"/>
</dbReference>
<accession>A0A392SKL5</accession>
<comment type="caution">
    <text evidence="1">The sequence shown here is derived from an EMBL/GenBank/DDBJ whole genome shotgun (WGS) entry which is preliminary data.</text>
</comment>
<evidence type="ECO:0000313" key="2">
    <source>
        <dbReference type="Proteomes" id="UP000265520"/>
    </source>
</evidence>
<keyword evidence="2" id="KW-1185">Reference proteome</keyword>
<reference evidence="1 2" key="1">
    <citation type="journal article" date="2018" name="Front. Plant Sci.">
        <title>Red Clover (Trifolium pratense) and Zigzag Clover (T. medium) - A Picture of Genomic Similarities and Differences.</title>
        <authorList>
            <person name="Dluhosova J."/>
            <person name="Istvanek J."/>
            <person name="Nedelnik J."/>
            <person name="Repkova J."/>
        </authorList>
    </citation>
    <scope>NUCLEOTIDE SEQUENCE [LARGE SCALE GENOMIC DNA]</scope>
    <source>
        <strain evidence="2">cv. 10/8</strain>
        <tissue evidence="1">Leaf</tissue>
    </source>
</reference>
<name>A0A392SKL5_9FABA</name>
<protein>
    <submittedName>
        <fullName evidence="1">Uncharacterized protein</fullName>
    </submittedName>
</protein>
<proteinExistence type="predicted"/>
<dbReference type="EMBL" id="LXQA010394262">
    <property type="protein sequence ID" value="MCI48987.1"/>
    <property type="molecule type" value="Genomic_DNA"/>
</dbReference>
<evidence type="ECO:0000313" key="1">
    <source>
        <dbReference type="EMBL" id="MCI48987.1"/>
    </source>
</evidence>
<organism evidence="1 2">
    <name type="scientific">Trifolium medium</name>
    <dbReference type="NCBI Taxonomy" id="97028"/>
    <lineage>
        <taxon>Eukaryota</taxon>
        <taxon>Viridiplantae</taxon>
        <taxon>Streptophyta</taxon>
        <taxon>Embryophyta</taxon>
        <taxon>Tracheophyta</taxon>
        <taxon>Spermatophyta</taxon>
        <taxon>Magnoliopsida</taxon>
        <taxon>eudicotyledons</taxon>
        <taxon>Gunneridae</taxon>
        <taxon>Pentapetalae</taxon>
        <taxon>rosids</taxon>
        <taxon>fabids</taxon>
        <taxon>Fabales</taxon>
        <taxon>Fabaceae</taxon>
        <taxon>Papilionoideae</taxon>
        <taxon>50 kb inversion clade</taxon>
        <taxon>NPAAA clade</taxon>
        <taxon>Hologalegina</taxon>
        <taxon>IRL clade</taxon>
        <taxon>Trifolieae</taxon>
        <taxon>Trifolium</taxon>
    </lineage>
</organism>